<dbReference type="EMBL" id="KL363183">
    <property type="protein sequence ID" value="KFD58715.1"/>
    <property type="molecule type" value="Genomic_DNA"/>
</dbReference>
<dbReference type="SUPFAM" id="SSF49562">
    <property type="entry name" value="C2 domain (Calcium/lipid-binding domain, CaLB)"/>
    <property type="match status" value="1"/>
</dbReference>
<comment type="subcellular location">
    <subcellularLocation>
        <location evidence="1">Cytoplasmic vesicle</location>
        <location evidence="1">Clathrin-coated vesicle</location>
    </subcellularLocation>
</comment>
<dbReference type="Gene3D" id="2.60.40.1110">
    <property type="match status" value="1"/>
</dbReference>
<dbReference type="AlphaFoldDB" id="A0A085MNB9"/>
<dbReference type="InterPro" id="IPR036869">
    <property type="entry name" value="J_dom_sf"/>
</dbReference>
<keyword evidence="4" id="KW-0968">Cytoplasmic vesicle</keyword>
<feature type="compositionally biased region" description="Polar residues" evidence="5">
    <location>
        <begin position="948"/>
        <end position="959"/>
    </location>
</feature>
<evidence type="ECO:0000259" key="6">
    <source>
        <dbReference type="PROSITE" id="PS50011"/>
    </source>
</evidence>
<dbReference type="GO" id="GO:0004674">
    <property type="term" value="F:protein serine/threonine kinase activity"/>
    <property type="evidence" value="ECO:0007669"/>
    <property type="project" value="TreeGrafter"/>
</dbReference>
<dbReference type="PROSITE" id="PS50011">
    <property type="entry name" value="PROTEIN_KINASE_DOM"/>
    <property type="match status" value="1"/>
</dbReference>
<name>A0A085MNB9_9BILA</name>
<feature type="region of interest" description="Disordered" evidence="5">
    <location>
        <begin position="948"/>
        <end position="985"/>
    </location>
</feature>
<dbReference type="Gene3D" id="3.90.190.10">
    <property type="entry name" value="Protein tyrosine phosphatase superfamily"/>
    <property type="match status" value="1"/>
</dbReference>
<dbReference type="PROSITE" id="PS51182">
    <property type="entry name" value="C2_TENSIN"/>
    <property type="match status" value="1"/>
</dbReference>
<dbReference type="FunFam" id="1.10.287.110:FF:000002">
    <property type="entry name" value="putative tyrosine-protein phosphatase auxilin isoform X2"/>
    <property type="match status" value="1"/>
</dbReference>
<dbReference type="InterPro" id="IPR001623">
    <property type="entry name" value="DnaJ_domain"/>
</dbReference>
<evidence type="ECO:0000256" key="3">
    <source>
        <dbReference type="ARBA" id="ARBA00022741"/>
    </source>
</evidence>
<evidence type="ECO:0000256" key="2">
    <source>
        <dbReference type="ARBA" id="ARBA00022553"/>
    </source>
</evidence>
<dbReference type="Pfam" id="PF10409">
    <property type="entry name" value="PTEN_C2"/>
    <property type="match status" value="1"/>
</dbReference>
<dbReference type="Gene3D" id="1.10.510.10">
    <property type="entry name" value="Transferase(Phosphotransferase) domain 1"/>
    <property type="match status" value="1"/>
</dbReference>
<evidence type="ECO:0000313" key="10">
    <source>
        <dbReference type="Proteomes" id="UP000030764"/>
    </source>
</evidence>
<dbReference type="PROSITE" id="PS50076">
    <property type="entry name" value="DNAJ_2"/>
    <property type="match status" value="1"/>
</dbReference>
<dbReference type="InterPro" id="IPR014020">
    <property type="entry name" value="Tensin_C2-dom"/>
</dbReference>
<keyword evidence="10" id="KW-1185">Reference proteome</keyword>
<evidence type="ECO:0008006" key="11">
    <source>
        <dbReference type="Google" id="ProtNLM"/>
    </source>
</evidence>
<dbReference type="GO" id="GO:2000369">
    <property type="term" value="P:regulation of clathrin-dependent endocytosis"/>
    <property type="evidence" value="ECO:0007669"/>
    <property type="project" value="TreeGrafter"/>
</dbReference>
<evidence type="ECO:0000259" key="7">
    <source>
        <dbReference type="PROSITE" id="PS50076"/>
    </source>
</evidence>
<keyword evidence="2" id="KW-0597">Phosphoprotein</keyword>
<dbReference type="InterPro" id="IPR035892">
    <property type="entry name" value="C2_domain_sf"/>
</dbReference>
<dbReference type="PANTHER" id="PTHR22967:SF105">
    <property type="entry name" value="CYCLIN-G-ASSOCIATED KINASE"/>
    <property type="match status" value="1"/>
</dbReference>
<organism evidence="9 10">
    <name type="scientific">Trichuris suis</name>
    <name type="common">pig whipworm</name>
    <dbReference type="NCBI Taxonomy" id="68888"/>
    <lineage>
        <taxon>Eukaryota</taxon>
        <taxon>Metazoa</taxon>
        <taxon>Ecdysozoa</taxon>
        <taxon>Nematoda</taxon>
        <taxon>Enoplea</taxon>
        <taxon>Dorylaimia</taxon>
        <taxon>Trichinellida</taxon>
        <taxon>Trichuridae</taxon>
        <taxon>Trichuris</taxon>
    </lineage>
</organism>
<evidence type="ECO:0000313" key="9">
    <source>
        <dbReference type="EMBL" id="KFD58715.1"/>
    </source>
</evidence>
<dbReference type="SMART" id="SM01326">
    <property type="entry name" value="PTEN_C2"/>
    <property type="match status" value="1"/>
</dbReference>
<dbReference type="FunFam" id="2.60.40.1110:FF:000001">
    <property type="entry name" value="cyclin-G-associated kinase isoform X2"/>
    <property type="match status" value="1"/>
</dbReference>
<dbReference type="SMART" id="SM00271">
    <property type="entry name" value="DnaJ"/>
    <property type="match status" value="1"/>
</dbReference>
<gene>
    <name evidence="9" type="ORF">M513_00408</name>
</gene>
<proteinExistence type="predicted"/>
<accession>A0A085MNB9</accession>
<dbReference type="GO" id="GO:0035612">
    <property type="term" value="F:AP-2 adaptor complex binding"/>
    <property type="evidence" value="ECO:0007669"/>
    <property type="project" value="TreeGrafter"/>
</dbReference>
<reference evidence="9 10" key="1">
    <citation type="journal article" date="2014" name="Nat. Genet.">
        <title>Genome and transcriptome of the porcine whipworm Trichuris suis.</title>
        <authorList>
            <person name="Jex A.R."/>
            <person name="Nejsum P."/>
            <person name="Schwarz E.M."/>
            <person name="Hu L."/>
            <person name="Young N.D."/>
            <person name="Hall R.S."/>
            <person name="Korhonen P.K."/>
            <person name="Liao S."/>
            <person name="Thamsborg S."/>
            <person name="Xia J."/>
            <person name="Xu P."/>
            <person name="Wang S."/>
            <person name="Scheerlinck J.P."/>
            <person name="Hofmann A."/>
            <person name="Sternberg P.W."/>
            <person name="Wang J."/>
            <person name="Gasser R.B."/>
        </authorList>
    </citation>
    <scope>NUCLEOTIDE SEQUENCE [LARGE SCALE GENOMIC DNA]</scope>
    <source>
        <strain evidence="9">DCEP-RM93M</strain>
    </source>
</reference>
<dbReference type="InterPro" id="IPR029021">
    <property type="entry name" value="Prot-tyrosine_phosphatase-like"/>
</dbReference>
<feature type="domain" description="Protein kinase" evidence="6">
    <location>
        <begin position="35"/>
        <end position="318"/>
    </location>
</feature>
<dbReference type="GO" id="GO:0005524">
    <property type="term" value="F:ATP binding"/>
    <property type="evidence" value="ECO:0007669"/>
    <property type="project" value="InterPro"/>
</dbReference>
<dbReference type="SUPFAM" id="SSF46565">
    <property type="entry name" value="Chaperone J-domain"/>
    <property type="match status" value="1"/>
</dbReference>
<dbReference type="GO" id="GO:0045747">
    <property type="term" value="P:positive regulation of Notch signaling pathway"/>
    <property type="evidence" value="ECO:0007669"/>
    <property type="project" value="TreeGrafter"/>
</dbReference>
<feature type="domain" description="C2 tensin-type" evidence="8">
    <location>
        <begin position="549"/>
        <end position="687"/>
    </location>
</feature>
<dbReference type="Gene3D" id="1.10.287.110">
    <property type="entry name" value="DnaJ domain"/>
    <property type="match status" value="1"/>
</dbReference>
<evidence type="ECO:0000256" key="5">
    <source>
        <dbReference type="SAM" id="MobiDB-lite"/>
    </source>
</evidence>
<dbReference type="GO" id="GO:0030136">
    <property type="term" value="C:clathrin-coated vesicle"/>
    <property type="evidence" value="ECO:0007669"/>
    <property type="project" value="UniProtKB-SubCell"/>
</dbReference>
<evidence type="ECO:0000259" key="8">
    <source>
        <dbReference type="PROSITE" id="PS51182"/>
    </source>
</evidence>
<dbReference type="SUPFAM" id="SSF56112">
    <property type="entry name" value="Protein kinase-like (PK-like)"/>
    <property type="match status" value="1"/>
</dbReference>
<evidence type="ECO:0000256" key="4">
    <source>
        <dbReference type="ARBA" id="ARBA00023329"/>
    </source>
</evidence>
<dbReference type="Proteomes" id="UP000030764">
    <property type="component" value="Unassembled WGS sequence"/>
</dbReference>
<evidence type="ECO:0000256" key="1">
    <source>
        <dbReference type="ARBA" id="ARBA00004132"/>
    </source>
</evidence>
<dbReference type="PANTHER" id="PTHR22967">
    <property type="entry name" value="SERINE/THREONINE PROTEIN KINASE"/>
    <property type="match status" value="1"/>
</dbReference>
<dbReference type="Pfam" id="PF00069">
    <property type="entry name" value="Pkinase"/>
    <property type="match status" value="1"/>
</dbReference>
<dbReference type="InterPro" id="IPR000719">
    <property type="entry name" value="Prot_kinase_dom"/>
</dbReference>
<dbReference type="InterPro" id="IPR011009">
    <property type="entry name" value="Kinase-like_dom_sf"/>
</dbReference>
<protein>
    <recommendedName>
        <fullName evidence="11">Protein kinase domain-containing protein</fullName>
    </recommendedName>
</protein>
<dbReference type="CDD" id="cd06257">
    <property type="entry name" value="DnaJ"/>
    <property type="match status" value="1"/>
</dbReference>
<sequence>MVELFRNAFNYLTSSNEKQDNEFVGRVIVLGSKRLLVRRLLAEGGFGYVFVATDSEGNSYALKRLIAGDKDSADAIRREIFILKEASGHPNVLQFCQAACEQQPNGRTEFLILTELCSGMQQSALGGPLLDRLRARGTPLEFCEVLPLFYQICCAVDHLHSHKPPIIHRDDADRYFQMENLLLDSKERVKLCDFGSATEKSYKPDDTWTAQRRSMLEEELNKCTTPMYRAPEMLDSYQNQPIDQRIDIWALGCILYYLCYMVHPFEDSAKLRILNANYTLPEKDDRCGVLHPLIVRILQVVPDDRPSVKEILRMLKELAMSYGADLEAKVQLGPVEESQVGNSHAQTEAEASFGGVGVFLESLKGQAGSIFKSLRETSSKIVQPASMAPNKSSLIYLTSRLILLSSPTDTSSLDEAAKLLTARHGNRFAVYNLSAWRNADLPLGERVMHCGFPVGTAPSLKLTFSICNSVYHWLRRDASNVAVFFSDNGGNGACVACNFLIFSKSLSDSVHCRKFIKDKVNSVPLTPSQTRYVDYVASVLRHPTFYPLPNRVLVSRISVSPVPIFNRMRNGCRPFVEIFSGEQKLLSTCQEYDKIPFVDVSEASFSIPFHLKFDSDATFVVSHARSTLGTKMQRKVSTIKMFQFQVHAGFLDPSKNTLTLELNDLCCLAEDWKYPKPFVVRLAYSSSEDEQLRGGLASLLPNFKPDGVVPHVPFSTPEESACFQQRYSTAPNHPALSETAEIGQPKQDVKVVTVADLLSSLDWQPPPAETVDVPAPRRIPVEPTGLPIIEYCEQDEHQLKVDEAPKQSLEQSSAESHELVNLEADDLAAGGAASVGSDMLWSNCGGGGGGDGPPSFNLCDVDLTNKGSSVEASAPTDADSHRENLLFDLAPGGAPTHHVFSEANLSIPPVHMHRNLSTPLLLDQLEPFVAVGDSANLAAKSSTMFSQFETTQPTSTTNKAEAGGHSATEKPLRPPSAFSRPGNYRTRGDLWSSNASAKTKLDSTAFEDLLSSQGFSGSASSKQSLASMKQEVECQGLTDEEAKVRKWTNGKRRNIRGLLGSLHTVIWPENDRWQEVSMSHLLAAKEVKKYYRKACLAVHPDKFVGTPHETLAKLIFTELNDAWNEFEADTTVTSF</sequence>
<keyword evidence="3" id="KW-0547">Nucleotide-binding</keyword>
<feature type="domain" description="J" evidence="7">
    <location>
        <begin position="1071"/>
        <end position="1135"/>
    </location>
</feature>